<protein>
    <recommendedName>
        <fullName evidence="4">DUF883 domain-containing protein</fullName>
    </recommendedName>
</protein>
<feature type="coiled-coil region" evidence="1">
    <location>
        <begin position="26"/>
        <end position="86"/>
    </location>
</feature>
<dbReference type="Proteomes" id="UP000006377">
    <property type="component" value="Chromosome"/>
</dbReference>
<sequence length="111" mass="12107">MLTQRGRQTCVTPVAPIRETPQMAEKKAQDSSIEDLQAQVESLKAALEEAHAAAAAATAEGLEQGLESLEMLRERMQESLHDVQRRIDENPIPSALVAFGVGFLLGRLLAR</sequence>
<reference evidence="2 3" key="1">
    <citation type="journal article" date="2011" name="Stand. Genomic Sci.">
        <title>Complete genome sequence of Parvibaculum lavamentivorans type strain (DS-1(T)).</title>
        <authorList>
            <person name="Schleheck D."/>
            <person name="Weiss M."/>
            <person name="Pitluck S."/>
            <person name="Bruce D."/>
            <person name="Land M.L."/>
            <person name="Han S."/>
            <person name="Saunders E."/>
            <person name="Tapia R."/>
            <person name="Detter C."/>
            <person name="Brettin T."/>
            <person name="Han J."/>
            <person name="Woyke T."/>
            <person name="Goodwin L."/>
            <person name="Pennacchio L."/>
            <person name="Nolan M."/>
            <person name="Cook A.M."/>
            <person name="Kjelleberg S."/>
            <person name="Thomas T."/>
        </authorList>
    </citation>
    <scope>NUCLEOTIDE SEQUENCE [LARGE SCALE GENOMIC DNA]</scope>
    <source>
        <strain evidence="3">DS-1 / DSM 13023 / NCIMB 13966</strain>
    </source>
</reference>
<evidence type="ECO:0000256" key="1">
    <source>
        <dbReference type="SAM" id="Coils"/>
    </source>
</evidence>
<dbReference type="STRING" id="402881.Plav_1881"/>
<gene>
    <name evidence="2" type="ordered locus">Plav_1881</name>
</gene>
<dbReference type="HOGENOM" id="CLU_2155913_0_0_5"/>
<organism evidence="2 3">
    <name type="scientific">Parvibaculum lavamentivorans (strain DS-1 / DSM 13023 / NCIMB 13966)</name>
    <dbReference type="NCBI Taxonomy" id="402881"/>
    <lineage>
        <taxon>Bacteria</taxon>
        <taxon>Pseudomonadati</taxon>
        <taxon>Pseudomonadota</taxon>
        <taxon>Alphaproteobacteria</taxon>
        <taxon>Hyphomicrobiales</taxon>
        <taxon>Parvibaculaceae</taxon>
        <taxon>Parvibaculum</taxon>
    </lineage>
</organism>
<evidence type="ECO:0000313" key="3">
    <source>
        <dbReference type="Proteomes" id="UP000006377"/>
    </source>
</evidence>
<evidence type="ECO:0000313" key="2">
    <source>
        <dbReference type="EMBL" id="ABS63496.1"/>
    </source>
</evidence>
<dbReference type="EMBL" id="CP000774">
    <property type="protein sequence ID" value="ABS63496.1"/>
    <property type="molecule type" value="Genomic_DNA"/>
</dbReference>
<keyword evidence="3" id="KW-1185">Reference proteome</keyword>
<accession>A7HUB3</accession>
<dbReference type="KEGG" id="pla:Plav_1881"/>
<name>A7HUB3_PARL1</name>
<proteinExistence type="predicted"/>
<keyword evidence="1" id="KW-0175">Coiled coil</keyword>
<evidence type="ECO:0008006" key="4">
    <source>
        <dbReference type="Google" id="ProtNLM"/>
    </source>
</evidence>
<dbReference type="AlphaFoldDB" id="A7HUB3"/>